<evidence type="ECO:0000256" key="1">
    <source>
        <dbReference type="ARBA" id="ARBA00004651"/>
    </source>
</evidence>
<comment type="similarity">
    <text evidence="6">Belongs to the TVP38/TMEM64 family.</text>
</comment>
<evidence type="ECO:0000256" key="3">
    <source>
        <dbReference type="ARBA" id="ARBA00022692"/>
    </source>
</evidence>
<comment type="subcellular location">
    <subcellularLocation>
        <location evidence="1 6">Cell membrane</location>
        <topology evidence="1 6">Multi-pass membrane protein</topology>
    </subcellularLocation>
</comment>
<keyword evidence="5 6" id="KW-0472">Membrane</keyword>
<gene>
    <name evidence="8" type="ORF">QWY15_14440</name>
</gene>
<comment type="caution">
    <text evidence="8">The sequence shown here is derived from an EMBL/GenBank/DDBJ whole genome shotgun (WGS) entry which is preliminary data.</text>
</comment>
<dbReference type="EMBL" id="JAUJWW010000006">
    <property type="protein sequence ID" value="MDN7228495.1"/>
    <property type="molecule type" value="Genomic_DNA"/>
</dbReference>
<dbReference type="Proteomes" id="UP001172054">
    <property type="component" value="Unassembled WGS sequence"/>
</dbReference>
<evidence type="ECO:0000259" key="7">
    <source>
        <dbReference type="Pfam" id="PF09335"/>
    </source>
</evidence>
<feature type="transmembrane region" description="Helical" evidence="6">
    <location>
        <begin position="171"/>
        <end position="188"/>
    </location>
</feature>
<dbReference type="RefSeq" id="WP_301726868.1">
    <property type="nucleotide sequence ID" value="NZ_JAUJWW010000006.1"/>
</dbReference>
<dbReference type="InterPro" id="IPR032816">
    <property type="entry name" value="VTT_dom"/>
</dbReference>
<dbReference type="PANTHER" id="PTHR12677">
    <property type="entry name" value="GOLGI APPARATUS MEMBRANE PROTEIN TVP38-RELATED"/>
    <property type="match status" value="1"/>
</dbReference>
<name>A0ABT8MUB3_9BACL</name>
<protein>
    <recommendedName>
        <fullName evidence="6">TVP38/TMEM64 family membrane protein</fullName>
    </recommendedName>
</protein>
<dbReference type="PANTHER" id="PTHR12677:SF59">
    <property type="entry name" value="GOLGI APPARATUS MEMBRANE PROTEIN TVP38-RELATED"/>
    <property type="match status" value="1"/>
</dbReference>
<feature type="transmembrane region" description="Helical" evidence="6">
    <location>
        <begin position="60"/>
        <end position="83"/>
    </location>
</feature>
<keyword evidence="4 6" id="KW-1133">Transmembrane helix</keyword>
<evidence type="ECO:0000313" key="8">
    <source>
        <dbReference type="EMBL" id="MDN7228495.1"/>
    </source>
</evidence>
<keyword evidence="3 6" id="KW-0812">Transmembrane</keyword>
<dbReference type="InterPro" id="IPR015414">
    <property type="entry name" value="TMEM64"/>
</dbReference>
<feature type="transmembrane region" description="Helical" evidence="6">
    <location>
        <begin position="110"/>
        <end position="132"/>
    </location>
</feature>
<feature type="transmembrane region" description="Helical" evidence="6">
    <location>
        <begin position="21"/>
        <end position="40"/>
    </location>
</feature>
<keyword evidence="2 6" id="KW-1003">Cell membrane</keyword>
<dbReference type="Pfam" id="PF09335">
    <property type="entry name" value="VTT_dom"/>
    <property type="match status" value="1"/>
</dbReference>
<feature type="transmembrane region" description="Helical" evidence="6">
    <location>
        <begin position="138"/>
        <end position="159"/>
    </location>
</feature>
<evidence type="ECO:0000313" key="9">
    <source>
        <dbReference type="Proteomes" id="UP001172054"/>
    </source>
</evidence>
<accession>A0ABT8MUB3</accession>
<keyword evidence="9" id="KW-1185">Reference proteome</keyword>
<proteinExistence type="inferred from homology"/>
<evidence type="ECO:0000256" key="2">
    <source>
        <dbReference type="ARBA" id="ARBA00022475"/>
    </source>
</evidence>
<sequence>MGAAVWFSRSVLQFDVDSLRSWILSFGLWAPVVYIAAYTIRPLLFFPASILSLAGGLAFGAWMGTFYTVIGASLGAFLSFFVARKLGGLGKTKWTGSAGKIQSQMEQNGFFYVLLFRLFPGLSFDLVSYAAGVAKVRFGSFALATVIGIIPGTFALNFLGSSFVSGNPKMVILGIVLFSMVAGVPLALQKRRSRLSGSASKT</sequence>
<evidence type="ECO:0000256" key="6">
    <source>
        <dbReference type="RuleBase" id="RU366058"/>
    </source>
</evidence>
<organism evidence="8 9">
    <name type="scientific">Planococcus liqunii</name>
    <dbReference type="NCBI Taxonomy" id="3058394"/>
    <lineage>
        <taxon>Bacteria</taxon>
        <taxon>Bacillati</taxon>
        <taxon>Bacillota</taxon>
        <taxon>Bacilli</taxon>
        <taxon>Bacillales</taxon>
        <taxon>Caryophanaceae</taxon>
        <taxon>Planococcus</taxon>
    </lineage>
</organism>
<reference evidence="8 9" key="1">
    <citation type="submission" date="2023-06" db="EMBL/GenBank/DDBJ databases">
        <title>Novel species in genus Planococcus.</title>
        <authorList>
            <person name="Ning S."/>
        </authorList>
    </citation>
    <scope>NUCLEOTIDE SEQUENCE [LARGE SCALE GENOMIC DNA]</scope>
    <source>
        <strain evidence="8 9">N064</strain>
    </source>
</reference>
<evidence type="ECO:0000256" key="5">
    <source>
        <dbReference type="ARBA" id="ARBA00023136"/>
    </source>
</evidence>
<feature type="domain" description="VTT" evidence="7">
    <location>
        <begin position="46"/>
        <end position="161"/>
    </location>
</feature>
<evidence type="ECO:0000256" key="4">
    <source>
        <dbReference type="ARBA" id="ARBA00022989"/>
    </source>
</evidence>